<evidence type="ECO:0000256" key="1">
    <source>
        <dbReference type="SAM" id="MobiDB-lite"/>
    </source>
</evidence>
<feature type="region of interest" description="Disordered" evidence="1">
    <location>
        <begin position="1"/>
        <end position="77"/>
    </location>
</feature>
<name>A0AAV2QLD1_MEGNR</name>
<proteinExistence type="predicted"/>
<feature type="compositionally biased region" description="Basic and acidic residues" evidence="1">
    <location>
        <begin position="27"/>
        <end position="43"/>
    </location>
</feature>
<dbReference type="AlphaFoldDB" id="A0AAV2QLD1"/>
<sequence>MKTRLGSKQKKNNNSTERMRKHRDRKRHNENFDIEKHREMERKRITKLRKSQKEERERDNDSLMKYRSKERLRKREQRAEIKKKVQEIKQKEESKRKKSRAYVNKGIGRNLKRRFRAEKEEKIKDLEFKVKMLKNANRNLKRKLGTTSLESNVVENILYHSSDDSNEGSPTSSILESVSPTAKKRALRRLKLNPPNQKSIKRKLRFDKVHVESGRKSTLKMKIEIFLLQDENSVVVPDIKKSKKGIRYRLMTLEDLHQKFVVDEELECSYPQFTRHVPGYIIKPKPEDWGTCLCKTCLNPELKLAVIKRLYLKFLLNFKILKKKNAKMLLIICIL</sequence>
<organism evidence="2 3">
    <name type="scientific">Meganyctiphanes norvegica</name>
    <name type="common">Northern krill</name>
    <name type="synonym">Thysanopoda norvegica</name>
    <dbReference type="NCBI Taxonomy" id="48144"/>
    <lineage>
        <taxon>Eukaryota</taxon>
        <taxon>Metazoa</taxon>
        <taxon>Ecdysozoa</taxon>
        <taxon>Arthropoda</taxon>
        <taxon>Crustacea</taxon>
        <taxon>Multicrustacea</taxon>
        <taxon>Malacostraca</taxon>
        <taxon>Eumalacostraca</taxon>
        <taxon>Eucarida</taxon>
        <taxon>Euphausiacea</taxon>
        <taxon>Euphausiidae</taxon>
        <taxon>Meganyctiphanes</taxon>
    </lineage>
</organism>
<feature type="compositionally biased region" description="Basic residues" evidence="1">
    <location>
        <begin position="1"/>
        <end position="11"/>
    </location>
</feature>
<gene>
    <name evidence="2" type="ORF">MNOR_LOCUS14424</name>
</gene>
<feature type="compositionally biased region" description="Basic and acidic residues" evidence="1">
    <location>
        <begin position="51"/>
        <end position="69"/>
    </location>
</feature>
<evidence type="ECO:0000313" key="2">
    <source>
        <dbReference type="EMBL" id="CAL4091766.1"/>
    </source>
</evidence>
<comment type="caution">
    <text evidence="2">The sequence shown here is derived from an EMBL/GenBank/DDBJ whole genome shotgun (WGS) entry which is preliminary data.</text>
</comment>
<feature type="region of interest" description="Disordered" evidence="1">
    <location>
        <begin position="160"/>
        <end position="180"/>
    </location>
</feature>
<dbReference type="Proteomes" id="UP001497623">
    <property type="component" value="Unassembled WGS sequence"/>
</dbReference>
<feature type="compositionally biased region" description="Polar residues" evidence="1">
    <location>
        <begin position="167"/>
        <end position="180"/>
    </location>
</feature>
<dbReference type="EMBL" id="CAXKWB010008642">
    <property type="protein sequence ID" value="CAL4091766.1"/>
    <property type="molecule type" value="Genomic_DNA"/>
</dbReference>
<evidence type="ECO:0000313" key="3">
    <source>
        <dbReference type="Proteomes" id="UP001497623"/>
    </source>
</evidence>
<keyword evidence="3" id="KW-1185">Reference proteome</keyword>
<accession>A0AAV2QLD1</accession>
<reference evidence="2 3" key="1">
    <citation type="submission" date="2024-05" db="EMBL/GenBank/DDBJ databases">
        <authorList>
            <person name="Wallberg A."/>
        </authorList>
    </citation>
    <scope>NUCLEOTIDE SEQUENCE [LARGE SCALE GENOMIC DNA]</scope>
</reference>
<protein>
    <submittedName>
        <fullName evidence="2">Uncharacterized protein</fullName>
    </submittedName>
</protein>